<evidence type="ECO:0000313" key="2">
    <source>
        <dbReference type="Proteomes" id="UP000029481"/>
    </source>
</evidence>
<dbReference type="AlphaFoldDB" id="A0A089Q102"/>
<dbReference type="OrthoDB" id="8596093at2"/>
<evidence type="ECO:0000313" key="1">
    <source>
        <dbReference type="EMBL" id="AIR06347.1"/>
    </source>
</evidence>
<dbReference type="Proteomes" id="UP000029481">
    <property type="component" value="Chromosome"/>
</dbReference>
<dbReference type="InterPro" id="IPR003458">
    <property type="entry name" value="Phage_T4_Gp38_tail_assem"/>
</dbReference>
<keyword evidence="2" id="KW-1185">Reference proteome</keyword>
<dbReference type="PANTHER" id="PTHR34413:SF2">
    <property type="entry name" value="PROPHAGE TAIL FIBER ASSEMBLY PROTEIN HOMOLOG TFAE-RELATED"/>
    <property type="match status" value="1"/>
</dbReference>
<protein>
    <submittedName>
        <fullName evidence="1">Tail assembly protein</fullName>
    </submittedName>
</protein>
<dbReference type="KEGG" id="cnt:JT31_17550"/>
<reference evidence="1 2" key="1">
    <citation type="submission" date="2014-09" db="EMBL/GenBank/DDBJ databases">
        <title>Cedecea neteri SSMD04 Genome Sequencing.</title>
        <authorList>
            <person name="Tan J.-Y."/>
        </authorList>
    </citation>
    <scope>NUCLEOTIDE SEQUENCE [LARGE SCALE GENOMIC DNA]</scope>
    <source>
        <strain evidence="1 2">SSMD04</strain>
    </source>
</reference>
<gene>
    <name evidence="1" type="ORF">JT31_17550</name>
</gene>
<dbReference type="PANTHER" id="PTHR34413">
    <property type="entry name" value="PROPHAGE TAIL FIBER ASSEMBLY PROTEIN HOMOLOG TFAE-RELATED-RELATED"/>
    <property type="match status" value="1"/>
</dbReference>
<dbReference type="EMBL" id="CP009451">
    <property type="protein sequence ID" value="AIR06347.1"/>
    <property type="molecule type" value="Genomic_DNA"/>
</dbReference>
<dbReference type="InterPro" id="IPR051220">
    <property type="entry name" value="TFA_Chaperone"/>
</dbReference>
<name>A0A089Q102_9ENTR</name>
<dbReference type="RefSeq" id="WP_038479870.1">
    <property type="nucleotide sequence ID" value="NZ_CP009451.1"/>
</dbReference>
<proteinExistence type="predicted"/>
<accession>A0A089Q102</accession>
<dbReference type="Pfam" id="PF02413">
    <property type="entry name" value="Caudo_TAP"/>
    <property type="match status" value="1"/>
</dbReference>
<sequence length="199" mass="22065">MKNAELGKNQIATTPGTIIVYNYTSKTREYLSSSVEYLAVGLGLPAYSCIDAPPVLKDGVVVCRTEDFSAWEYVDDHRGDMVYSKKTGQPRIISMLGGYPLNMTLDAPITPYDKWDGEKWVTDIAAQKAGDISEAELKRQAFLSEANRVTADWRTELTLGIISSADKEMLTAWMEYTKAVKAINTSTAPDIEWPIAPDQ</sequence>
<organism evidence="1 2">
    <name type="scientific">Cedecea neteri</name>
    <dbReference type="NCBI Taxonomy" id="158822"/>
    <lineage>
        <taxon>Bacteria</taxon>
        <taxon>Pseudomonadati</taxon>
        <taxon>Pseudomonadota</taxon>
        <taxon>Gammaproteobacteria</taxon>
        <taxon>Enterobacterales</taxon>
        <taxon>Enterobacteriaceae</taxon>
        <taxon>Cedecea</taxon>
    </lineage>
</organism>